<proteinExistence type="predicted"/>
<reference evidence="1 2" key="1">
    <citation type="journal article" date="2020" name="Sci. Rep.">
        <title>A novel cyanobacterial geosmin producer, revising GeoA distribution and dispersion patterns in Bacteria.</title>
        <authorList>
            <person name="Churro C."/>
            <person name="Semedo-Aguiar A.P."/>
            <person name="Silva A.D."/>
            <person name="Pereira-Leal J.B."/>
            <person name="Leite R.B."/>
        </authorList>
    </citation>
    <scope>NUCLEOTIDE SEQUENCE [LARGE SCALE GENOMIC DNA]</scope>
    <source>
        <strain evidence="1 2">IPMA8</strain>
    </source>
</reference>
<organism evidence="1 2">
    <name type="scientific">Microcoleus asticus IPMA8</name>
    <dbReference type="NCBI Taxonomy" id="2563858"/>
    <lineage>
        <taxon>Bacteria</taxon>
        <taxon>Bacillati</taxon>
        <taxon>Cyanobacteriota</taxon>
        <taxon>Cyanophyceae</taxon>
        <taxon>Oscillatoriophycideae</taxon>
        <taxon>Oscillatoriales</taxon>
        <taxon>Microcoleaceae</taxon>
        <taxon>Microcoleus</taxon>
        <taxon>Microcoleus asticus</taxon>
    </lineage>
</organism>
<evidence type="ECO:0000313" key="2">
    <source>
        <dbReference type="Proteomes" id="UP000702425"/>
    </source>
</evidence>
<name>A0ABX2D1W1_9CYAN</name>
<dbReference type="RefSeq" id="WP_172190073.1">
    <property type="nucleotide sequence ID" value="NZ_CAWPPK010000291.1"/>
</dbReference>
<dbReference type="InterPro" id="IPR014945">
    <property type="entry name" value="DUF1816"/>
</dbReference>
<protein>
    <recommendedName>
        <fullName evidence="3">DUF1816 domain-containing protein</fullName>
    </recommendedName>
</protein>
<gene>
    <name evidence="1" type="ORF">E5S67_03916</name>
</gene>
<evidence type="ECO:0000313" key="1">
    <source>
        <dbReference type="EMBL" id="NQE36153.1"/>
    </source>
</evidence>
<keyword evidence="2" id="KW-1185">Reference proteome</keyword>
<dbReference type="EMBL" id="SRRZ01000075">
    <property type="protein sequence ID" value="NQE36153.1"/>
    <property type="molecule type" value="Genomic_DNA"/>
</dbReference>
<accession>A0ABX2D1W1</accession>
<sequence length="96" mass="10804">MLGFYLFCIYVAVLSVFSGPSPRRPKKWWVEIVTDLPHCTYYFGPFDTDKEASSNTPGYIEDLESEGAKRVSIRIKQCQPSELTICDGEFSEGIAA</sequence>
<dbReference type="Pfam" id="PF08846">
    <property type="entry name" value="DUF1816"/>
    <property type="match status" value="1"/>
</dbReference>
<evidence type="ECO:0008006" key="3">
    <source>
        <dbReference type="Google" id="ProtNLM"/>
    </source>
</evidence>
<dbReference type="Proteomes" id="UP000702425">
    <property type="component" value="Unassembled WGS sequence"/>
</dbReference>
<comment type="caution">
    <text evidence="1">The sequence shown here is derived from an EMBL/GenBank/DDBJ whole genome shotgun (WGS) entry which is preliminary data.</text>
</comment>